<evidence type="ECO:0000313" key="2">
    <source>
        <dbReference type="EMBL" id="QKD45251.1"/>
    </source>
</evidence>
<evidence type="ECO:0000313" key="3">
    <source>
        <dbReference type="Proteomes" id="UP000500755"/>
    </source>
</evidence>
<dbReference type="RefSeq" id="WP_013520182.1">
    <property type="nucleotide sequence ID" value="NZ_CP051298.1"/>
</dbReference>
<protein>
    <recommendedName>
        <fullName evidence="4">Lipoprotein</fullName>
    </recommendedName>
</protein>
<accession>A0A858ZXX5</accession>
<dbReference type="AlphaFoldDB" id="A0A858ZXX5"/>
<evidence type="ECO:0000256" key="1">
    <source>
        <dbReference type="SAM" id="SignalP"/>
    </source>
</evidence>
<dbReference type="OMA" id="QNEYNRT"/>
<name>A0A858ZXX5_9BURK</name>
<organism evidence="2 3">
    <name type="scientific">Alicycliphilus denitrificans</name>
    <dbReference type="NCBI Taxonomy" id="179636"/>
    <lineage>
        <taxon>Bacteria</taxon>
        <taxon>Pseudomonadati</taxon>
        <taxon>Pseudomonadota</taxon>
        <taxon>Betaproteobacteria</taxon>
        <taxon>Burkholderiales</taxon>
        <taxon>Comamonadaceae</taxon>
        <taxon>Alicycliphilus</taxon>
    </lineage>
</organism>
<feature type="chain" id="PRO_5032967306" description="Lipoprotein" evidence="1">
    <location>
        <begin position="20"/>
        <end position="77"/>
    </location>
</feature>
<dbReference type="PROSITE" id="PS51257">
    <property type="entry name" value="PROKAR_LIPOPROTEIN"/>
    <property type="match status" value="1"/>
</dbReference>
<sequence length="77" mass="8311">MMKRAWHILGAVGAMAVLAACGEKPQTGAGVQHGAPLYQGTGSQFMAPGWKAGDASSWQQELKARMQHGQNEYNRVR</sequence>
<keyword evidence="1" id="KW-0732">Signal</keyword>
<reference evidence="2 3" key="1">
    <citation type="submission" date="2020-05" db="EMBL/GenBank/DDBJ databases">
        <title>Complete genome sequence of Alicycliphilus denitrificans DP3.</title>
        <authorList>
            <person name="Chen X."/>
        </authorList>
    </citation>
    <scope>NUCLEOTIDE SEQUENCE [LARGE SCALE GENOMIC DNA]</scope>
    <source>
        <strain evidence="2 3">DP3</strain>
    </source>
</reference>
<dbReference type="Proteomes" id="UP000500755">
    <property type="component" value="Chromosome"/>
</dbReference>
<gene>
    <name evidence="2" type="ORF">HF896_17255</name>
</gene>
<proteinExistence type="predicted"/>
<dbReference type="EMBL" id="CP051298">
    <property type="protein sequence ID" value="QKD45251.1"/>
    <property type="molecule type" value="Genomic_DNA"/>
</dbReference>
<evidence type="ECO:0008006" key="4">
    <source>
        <dbReference type="Google" id="ProtNLM"/>
    </source>
</evidence>
<feature type="signal peptide" evidence="1">
    <location>
        <begin position="1"/>
        <end position="19"/>
    </location>
</feature>